<keyword evidence="1" id="KW-0732">Signal</keyword>
<comment type="caution">
    <text evidence="2">The sequence shown here is derived from an EMBL/GenBank/DDBJ whole genome shotgun (WGS) entry which is preliminary data.</text>
</comment>
<evidence type="ECO:0000313" key="3">
    <source>
        <dbReference type="Proteomes" id="UP001174839"/>
    </source>
</evidence>
<feature type="chain" id="PRO_5045054837" evidence="1">
    <location>
        <begin position="22"/>
        <end position="184"/>
    </location>
</feature>
<protein>
    <submittedName>
        <fullName evidence="2">Type 1 periplasmic binding fold superfamily protein</fullName>
    </submittedName>
</protein>
<dbReference type="Proteomes" id="UP001174839">
    <property type="component" value="Unassembled WGS sequence"/>
</dbReference>
<accession>A0ABT7WI38</accession>
<dbReference type="EMBL" id="JAUDUY010000011">
    <property type="protein sequence ID" value="MDM9632597.1"/>
    <property type="molecule type" value="Genomic_DNA"/>
</dbReference>
<organism evidence="2 3">
    <name type="scientific">Robiginitalea aurantiaca</name>
    <dbReference type="NCBI Taxonomy" id="3056915"/>
    <lineage>
        <taxon>Bacteria</taxon>
        <taxon>Pseudomonadati</taxon>
        <taxon>Bacteroidota</taxon>
        <taxon>Flavobacteriia</taxon>
        <taxon>Flavobacteriales</taxon>
        <taxon>Flavobacteriaceae</taxon>
        <taxon>Robiginitalea</taxon>
    </lineage>
</organism>
<gene>
    <name evidence="2" type="ORF">QU605_14055</name>
</gene>
<dbReference type="RefSeq" id="WP_289725960.1">
    <property type="nucleotide sequence ID" value="NZ_JAUDUY010000011.1"/>
</dbReference>
<name>A0ABT7WI38_9FLAO</name>
<evidence type="ECO:0000256" key="1">
    <source>
        <dbReference type="SAM" id="SignalP"/>
    </source>
</evidence>
<proteinExistence type="predicted"/>
<feature type="signal peptide" evidence="1">
    <location>
        <begin position="1"/>
        <end position="21"/>
    </location>
</feature>
<reference evidence="2" key="1">
    <citation type="submission" date="2023-06" db="EMBL/GenBank/DDBJ databases">
        <title>Robiginitalea aurantiacus sp. nov. and Algoriphagus sediminis sp. nov., isolated from coastal sediment.</title>
        <authorList>
            <person name="Zhou Z.Y."/>
            <person name="An J."/>
            <person name="Jia Y.W."/>
            <person name="Du Z.J."/>
        </authorList>
    </citation>
    <scope>NUCLEOTIDE SEQUENCE</scope>
    <source>
        <strain evidence="2">M39</strain>
    </source>
</reference>
<evidence type="ECO:0000313" key="2">
    <source>
        <dbReference type="EMBL" id="MDM9632597.1"/>
    </source>
</evidence>
<sequence length="184" mass="19655">MKTIKLLSLFTAAILALNSCSSDDDPEPVNEEEVITTMTITLVPQSGGAPIQLESRDLDGDGPNPPEITVSGNFSARTLYTGSIVLLNETETPAENITTEVEEEAEEHQFFYTLSPSLSGSTEYINVDGDGNPLGTEFAFSAGDESTGTMTFTLRHDLKKPNDGTLSDAGGETDIAQTFDVVIE</sequence>
<keyword evidence="3" id="KW-1185">Reference proteome</keyword>